<evidence type="ECO:0000259" key="7">
    <source>
        <dbReference type="PROSITE" id="PS50850"/>
    </source>
</evidence>
<feature type="transmembrane region" description="Helical" evidence="6">
    <location>
        <begin position="423"/>
        <end position="442"/>
    </location>
</feature>
<dbReference type="InterPro" id="IPR005829">
    <property type="entry name" value="Sugar_transporter_CS"/>
</dbReference>
<dbReference type="InterPro" id="IPR020846">
    <property type="entry name" value="MFS_dom"/>
</dbReference>
<evidence type="ECO:0000256" key="4">
    <source>
        <dbReference type="ARBA" id="ARBA00022989"/>
    </source>
</evidence>
<reference evidence="8 9" key="1">
    <citation type="submission" date="2014-03" db="EMBL/GenBank/DDBJ databases">
        <title>Whole genome sequence of Novosphingobium resinovorum KF1.</title>
        <authorList>
            <person name="Gan H.M."/>
            <person name="Gan H.Y."/>
            <person name="Chew T.H."/>
            <person name="Savka M.A."/>
        </authorList>
    </citation>
    <scope>NUCLEOTIDE SEQUENCE [LARGE SCALE GENOMIC DNA]</scope>
    <source>
        <strain evidence="8 9">KF1</strain>
    </source>
</reference>
<keyword evidence="3 6" id="KW-0812">Transmembrane</keyword>
<evidence type="ECO:0000256" key="1">
    <source>
        <dbReference type="ARBA" id="ARBA00004141"/>
    </source>
</evidence>
<dbReference type="PANTHER" id="PTHR23505">
    <property type="entry name" value="SPINSTER"/>
    <property type="match status" value="1"/>
</dbReference>
<feature type="transmembrane region" description="Helical" evidence="6">
    <location>
        <begin position="199"/>
        <end position="220"/>
    </location>
</feature>
<proteinExistence type="predicted"/>
<dbReference type="InterPro" id="IPR044770">
    <property type="entry name" value="MFS_spinster-like"/>
</dbReference>
<comment type="subcellular location">
    <subcellularLocation>
        <location evidence="1">Membrane</location>
        <topology evidence="1">Multi-pass membrane protein</topology>
    </subcellularLocation>
</comment>
<dbReference type="EMBL" id="JFYZ01000030">
    <property type="protein sequence ID" value="EZP78306.1"/>
    <property type="molecule type" value="Genomic_DNA"/>
</dbReference>
<keyword evidence="5 6" id="KW-0472">Membrane</keyword>
<protein>
    <submittedName>
        <fullName evidence="8">Major facilitator superfamily transporter</fullName>
    </submittedName>
</protein>
<dbReference type="AlphaFoldDB" id="A0A031JRS9"/>
<dbReference type="Proteomes" id="UP000024329">
    <property type="component" value="Unassembled WGS sequence"/>
</dbReference>
<name>A0A031JRS9_9SPHN</name>
<feature type="transmembrane region" description="Helical" evidence="6">
    <location>
        <begin position="252"/>
        <end position="273"/>
    </location>
</feature>
<dbReference type="PANTHER" id="PTHR23505:SF79">
    <property type="entry name" value="PROTEIN SPINSTER"/>
    <property type="match status" value="1"/>
</dbReference>
<dbReference type="Gene3D" id="1.20.1250.20">
    <property type="entry name" value="MFS general substrate transporter like domains"/>
    <property type="match status" value="2"/>
</dbReference>
<keyword evidence="4 6" id="KW-1133">Transmembrane helix</keyword>
<gene>
    <name evidence="8" type="ORF">BV97_04282</name>
</gene>
<feature type="transmembrane region" description="Helical" evidence="6">
    <location>
        <begin position="351"/>
        <end position="376"/>
    </location>
</feature>
<accession>A0A031JRS9</accession>
<dbReference type="InterPro" id="IPR011701">
    <property type="entry name" value="MFS"/>
</dbReference>
<dbReference type="Pfam" id="PF07690">
    <property type="entry name" value="MFS_1"/>
    <property type="match status" value="1"/>
</dbReference>
<feature type="transmembrane region" description="Helical" evidence="6">
    <location>
        <begin position="123"/>
        <end position="145"/>
    </location>
</feature>
<evidence type="ECO:0000313" key="8">
    <source>
        <dbReference type="EMBL" id="EZP78306.1"/>
    </source>
</evidence>
<comment type="caution">
    <text evidence="8">The sequence shown here is derived from an EMBL/GenBank/DDBJ whole genome shotgun (WGS) entry which is preliminary data.</text>
</comment>
<dbReference type="GO" id="GO:0016020">
    <property type="term" value="C:membrane"/>
    <property type="evidence" value="ECO:0007669"/>
    <property type="project" value="UniProtKB-SubCell"/>
</dbReference>
<dbReference type="SUPFAM" id="SSF103473">
    <property type="entry name" value="MFS general substrate transporter"/>
    <property type="match status" value="1"/>
</dbReference>
<dbReference type="InterPro" id="IPR036259">
    <property type="entry name" value="MFS_trans_sf"/>
</dbReference>
<feature type="transmembrane region" description="Helical" evidence="6">
    <location>
        <begin position="293"/>
        <end position="312"/>
    </location>
</feature>
<feature type="domain" description="Major facilitator superfamily (MFS) profile" evidence="7">
    <location>
        <begin position="31"/>
        <end position="446"/>
    </location>
</feature>
<keyword evidence="2" id="KW-0813">Transport</keyword>
<feature type="transmembrane region" description="Helical" evidence="6">
    <location>
        <begin position="98"/>
        <end position="117"/>
    </location>
</feature>
<evidence type="ECO:0000256" key="3">
    <source>
        <dbReference type="ARBA" id="ARBA00022692"/>
    </source>
</evidence>
<evidence type="ECO:0000256" key="2">
    <source>
        <dbReference type="ARBA" id="ARBA00022448"/>
    </source>
</evidence>
<evidence type="ECO:0000256" key="6">
    <source>
        <dbReference type="SAM" id="Phobius"/>
    </source>
</evidence>
<dbReference type="GO" id="GO:0022857">
    <property type="term" value="F:transmembrane transporter activity"/>
    <property type="evidence" value="ECO:0007669"/>
    <property type="project" value="InterPro"/>
</dbReference>
<dbReference type="PROSITE" id="PS50850">
    <property type="entry name" value="MFS"/>
    <property type="match status" value="1"/>
</dbReference>
<dbReference type="PROSITE" id="PS00216">
    <property type="entry name" value="SUGAR_TRANSPORT_1"/>
    <property type="match status" value="1"/>
</dbReference>
<sequence length="453" mass="48214">MTVVTPIREAGADYPEAAPEPQGGSRAGWYLIFVLTLAYTASFIDRQVLNLLVGPIKAEFGLDDTRLSLLQGLAFTSAYVVMSPVFGRIADVGSRKGVLMFGIALWSIGTSACGLAHSYWQLFLARFGVGGAEACLTPAAWSIIADAFPPRLIPRAFSVYMMGPYLGGGLALIFGGLLLQGAEGWDLSAIPLLGAMKPWQLVFFCAGLPGVLIALLLVFVKEPARRASTASAEVQTMSSAEIWATFRRWRGFYGNFYLGMPLFIIPLYAFPAWMPTVLIRKFGVSAAQVGVQYGIAVLITGSLSVLVSPWVARAVERMGRRDNLLLVALGASVAMVPLSLALMAATDYWTAFAIATAASVLYSLPQALSSSALQLVTPNRMRGIASSIYVFVVSVAGLALAPTFVALITDHVFGDEGRVGDSLAITCAVAAAASTVFIARALPTYRRMLDEAA</sequence>
<feature type="transmembrane region" description="Helical" evidence="6">
    <location>
        <begin position="157"/>
        <end position="179"/>
    </location>
</feature>
<feature type="transmembrane region" description="Helical" evidence="6">
    <location>
        <begin position="29"/>
        <end position="49"/>
    </location>
</feature>
<organism evidence="8 9">
    <name type="scientific">Novosphingobium resinovorum</name>
    <dbReference type="NCBI Taxonomy" id="158500"/>
    <lineage>
        <taxon>Bacteria</taxon>
        <taxon>Pseudomonadati</taxon>
        <taxon>Pseudomonadota</taxon>
        <taxon>Alphaproteobacteria</taxon>
        <taxon>Sphingomonadales</taxon>
        <taxon>Sphingomonadaceae</taxon>
        <taxon>Novosphingobium</taxon>
    </lineage>
</organism>
<dbReference type="PATRIC" id="fig|158500.4.peg.4349"/>
<evidence type="ECO:0000256" key="5">
    <source>
        <dbReference type="ARBA" id="ARBA00023136"/>
    </source>
</evidence>
<evidence type="ECO:0000313" key="9">
    <source>
        <dbReference type="Proteomes" id="UP000024329"/>
    </source>
</evidence>
<feature type="transmembrane region" description="Helical" evidence="6">
    <location>
        <begin position="388"/>
        <end position="408"/>
    </location>
</feature>
<dbReference type="CDD" id="cd17328">
    <property type="entry name" value="MFS_spinster_like"/>
    <property type="match status" value="1"/>
</dbReference>
<feature type="transmembrane region" description="Helical" evidence="6">
    <location>
        <begin position="69"/>
        <end position="86"/>
    </location>
</feature>
<feature type="transmembrane region" description="Helical" evidence="6">
    <location>
        <begin position="324"/>
        <end position="345"/>
    </location>
</feature>
<dbReference type="eggNOG" id="COG2271">
    <property type="taxonomic scope" value="Bacteria"/>
</dbReference>